<protein>
    <submittedName>
        <fullName evidence="4">Splicing factor 3A subunit 3</fullName>
    </submittedName>
</protein>
<accession>A0A8B6FGC6</accession>
<gene>
    <name evidence="4" type="ORF">MGAL_10B023730</name>
</gene>
<proteinExistence type="predicted"/>
<dbReference type="GO" id="GO:0000398">
    <property type="term" value="P:mRNA splicing, via spliceosome"/>
    <property type="evidence" value="ECO:0007669"/>
    <property type="project" value="TreeGrafter"/>
</dbReference>
<reference evidence="4" key="1">
    <citation type="submission" date="2018-11" db="EMBL/GenBank/DDBJ databases">
        <authorList>
            <person name="Alioto T."/>
            <person name="Alioto T."/>
        </authorList>
    </citation>
    <scope>NUCLEOTIDE SEQUENCE</scope>
</reference>
<dbReference type="GO" id="GO:0005681">
    <property type="term" value="C:spliceosomal complex"/>
    <property type="evidence" value="ECO:0007669"/>
    <property type="project" value="TreeGrafter"/>
</dbReference>
<feature type="domain" description="Splicing factor SF3a60 binding" evidence="3">
    <location>
        <begin position="74"/>
        <end position="100"/>
    </location>
</feature>
<dbReference type="OrthoDB" id="6102618at2759"/>
<evidence type="ECO:0000259" key="3">
    <source>
        <dbReference type="Pfam" id="PF12108"/>
    </source>
</evidence>
<dbReference type="Pfam" id="PF12108">
    <property type="entry name" value="SF3a60_bindingd"/>
    <property type="match status" value="1"/>
</dbReference>
<keyword evidence="5" id="KW-1185">Reference proteome</keyword>
<evidence type="ECO:0000256" key="1">
    <source>
        <dbReference type="ARBA" id="ARBA00004123"/>
    </source>
</evidence>
<dbReference type="InterPro" id="IPR021966">
    <property type="entry name" value="SF3a60_bindingd"/>
</dbReference>
<dbReference type="EMBL" id="UYJE01006754">
    <property type="protein sequence ID" value="VDI48678.1"/>
    <property type="molecule type" value="Genomic_DNA"/>
</dbReference>
<evidence type="ECO:0000313" key="5">
    <source>
        <dbReference type="Proteomes" id="UP000596742"/>
    </source>
</evidence>
<organism evidence="4 5">
    <name type="scientific">Mytilus galloprovincialis</name>
    <name type="common">Mediterranean mussel</name>
    <dbReference type="NCBI Taxonomy" id="29158"/>
    <lineage>
        <taxon>Eukaryota</taxon>
        <taxon>Metazoa</taxon>
        <taxon>Spiralia</taxon>
        <taxon>Lophotrochozoa</taxon>
        <taxon>Mollusca</taxon>
        <taxon>Bivalvia</taxon>
        <taxon>Autobranchia</taxon>
        <taxon>Pteriomorphia</taxon>
        <taxon>Mytilida</taxon>
        <taxon>Mytiloidea</taxon>
        <taxon>Mytilidae</taxon>
        <taxon>Mytilinae</taxon>
        <taxon>Mytilus</taxon>
    </lineage>
</organism>
<evidence type="ECO:0000313" key="4">
    <source>
        <dbReference type="EMBL" id="VDI48678.1"/>
    </source>
</evidence>
<dbReference type="GO" id="GO:0003723">
    <property type="term" value="F:RNA binding"/>
    <property type="evidence" value="ECO:0007669"/>
    <property type="project" value="TreeGrafter"/>
</dbReference>
<name>A0A8B6FGC6_MYTGA</name>
<comment type="subcellular location">
    <subcellularLocation>
        <location evidence="1">Nucleus</location>
    </subcellularLocation>
</comment>
<dbReference type="Proteomes" id="UP000596742">
    <property type="component" value="Unassembled WGS sequence"/>
</dbReference>
<evidence type="ECO:0000256" key="2">
    <source>
        <dbReference type="ARBA" id="ARBA00023242"/>
    </source>
</evidence>
<dbReference type="AlphaFoldDB" id="A0A8B6FGC6"/>
<comment type="caution">
    <text evidence="4">The sequence shown here is derived from an EMBL/GenBank/DDBJ whole genome shotgun (WGS) entry which is preliminary data.</text>
</comment>
<dbReference type="InterPro" id="IPR051421">
    <property type="entry name" value="RNA_Proc_DNA_Dmg_Regulator"/>
</dbReference>
<sequence>METLLEQQRRYHEERERLQDAMTKEMLQPSKNGREQINSDQRLRHLLDRYVECTTELGDLYEDKDGMRKEEVQSLSGPNEFSEFYTRLKQLREFHKRHPNECHFPRMKMETDNNSLNWNIRSLMVSLFQVAFSEIEANIMSGAQVVNCNETEIPLNKKEEEITDGDECAAFYKSVRDAEYNKLVEAYAREKIIQEEEKRNRIIREEEKMISTKEITDGDECAAFYKSVRDAEYEKLVEAYAREKNIQEEKKRNRIVREEEQIKTQFEEFWKPATDLDSLRRFSQEPKNSKEKACTSPQELLFKEEQTEKRQSGPFLSPAKEERIHSFLREQHNNYQSFQMTDTWNVAIDKELDGSVVSEIVPNKMGYLQRIANKVFKRNKPSTKDIIDKQLALKEELQLDLSTLDDNIEDQDIPDTSRTSDSEWFSISLSDTEETPRPHLKPFFSSVLEEIHVSTIISNTKESAKDIEVDFQSKTNSGFTSFRQWFCQLFCCHSKPDEDFDNLK</sequence>
<keyword evidence="2" id="KW-0539">Nucleus</keyword>
<dbReference type="PANTHER" id="PTHR12786">
    <property type="entry name" value="SPLICING FACTOR SF3A-RELATED"/>
    <property type="match status" value="1"/>
</dbReference>
<dbReference type="PANTHER" id="PTHR12786:SF2">
    <property type="entry name" value="SPLICING FACTOR 3A SUBUNIT 3"/>
    <property type="match status" value="1"/>
</dbReference>